<dbReference type="PANTHER" id="PTHR21022">
    <property type="entry name" value="PREPHENATE DEHYDRATASE P PROTEIN"/>
    <property type="match status" value="1"/>
</dbReference>
<dbReference type="GO" id="GO:0004664">
    <property type="term" value="F:prephenate dehydratase activity"/>
    <property type="evidence" value="ECO:0007669"/>
    <property type="project" value="UniProtKB-EC"/>
</dbReference>
<comment type="caution">
    <text evidence="11">The sequence shown here is derived from an EMBL/GenBank/DDBJ whole genome shotgun (WGS) entry which is preliminary data.</text>
</comment>
<evidence type="ECO:0000256" key="1">
    <source>
        <dbReference type="ARBA" id="ARBA00004741"/>
    </source>
</evidence>
<evidence type="ECO:0000256" key="5">
    <source>
        <dbReference type="ARBA" id="ARBA00023222"/>
    </source>
</evidence>
<dbReference type="Gene3D" id="3.30.70.260">
    <property type="match status" value="1"/>
</dbReference>
<feature type="domain" description="ACT" evidence="10">
    <location>
        <begin position="220"/>
        <end position="296"/>
    </location>
</feature>
<dbReference type="SUPFAM" id="SSF55021">
    <property type="entry name" value="ACT-like"/>
    <property type="match status" value="1"/>
</dbReference>
<organism evidence="11 12">
    <name type="scientific">Ancylomarina euxinus</name>
    <dbReference type="NCBI Taxonomy" id="2283627"/>
    <lineage>
        <taxon>Bacteria</taxon>
        <taxon>Pseudomonadati</taxon>
        <taxon>Bacteroidota</taxon>
        <taxon>Bacteroidia</taxon>
        <taxon>Marinilabiliales</taxon>
        <taxon>Marinifilaceae</taxon>
        <taxon>Ancylomarina</taxon>
    </lineage>
</organism>
<keyword evidence="12" id="KW-1185">Reference proteome</keyword>
<dbReference type="Gene3D" id="3.40.190.10">
    <property type="entry name" value="Periplasmic binding protein-like II"/>
    <property type="match status" value="2"/>
</dbReference>
<evidence type="ECO:0000256" key="6">
    <source>
        <dbReference type="ARBA" id="ARBA00023239"/>
    </source>
</evidence>
<evidence type="ECO:0000259" key="10">
    <source>
        <dbReference type="PROSITE" id="PS51671"/>
    </source>
</evidence>
<reference evidence="11 12" key="1">
    <citation type="submission" date="2018-07" db="EMBL/GenBank/DDBJ databases">
        <title>Draft genome sequence of Ancylomarina sp. M1P.</title>
        <authorList>
            <person name="Yadav S."/>
            <person name="Villanueva L."/>
            <person name="Damste J.S.S."/>
        </authorList>
    </citation>
    <scope>NUCLEOTIDE SEQUENCE [LARGE SCALE GENOMIC DNA]</scope>
    <source>
        <strain evidence="11 12">M1P</strain>
    </source>
</reference>
<dbReference type="EC" id="4.2.1.51" evidence="2"/>
<dbReference type="Proteomes" id="UP000285794">
    <property type="component" value="Unassembled WGS sequence"/>
</dbReference>
<feature type="domain" description="Prephenate dehydratase" evidence="9">
    <location>
        <begin position="30"/>
        <end position="207"/>
    </location>
</feature>
<comment type="catalytic activity">
    <reaction evidence="7">
        <text>prephenate + H(+) = 3-phenylpyruvate + CO2 + H2O</text>
        <dbReference type="Rhea" id="RHEA:21648"/>
        <dbReference type="ChEBI" id="CHEBI:15377"/>
        <dbReference type="ChEBI" id="CHEBI:15378"/>
        <dbReference type="ChEBI" id="CHEBI:16526"/>
        <dbReference type="ChEBI" id="CHEBI:18005"/>
        <dbReference type="ChEBI" id="CHEBI:29934"/>
        <dbReference type="EC" id="4.2.1.51"/>
    </reaction>
</comment>
<dbReference type="AlphaFoldDB" id="A0A425XXE4"/>
<dbReference type="SUPFAM" id="SSF53850">
    <property type="entry name" value="Periplasmic binding protein-like II"/>
    <property type="match status" value="1"/>
</dbReference>
<evidence type="ECO:0000313" key="12">
    <source>
        <dbReference type="Proteomes" id="UP000285794"/>
    </source>
</evidence>
<gene>
    <name evidence="11" type="ORF">DWB61_15560</name>
</gene>
<proteinExistence type="predicted"/>
<accession>A0A425XXE4</accession>
<dbReference type="PROSITE" id="PS51671">
    <property type="entry name" value="ACT"/>
    <property type="match status" value="1"/>
</dbReference>
<dbReference type="InterPro" id="IPR045865">
    <property type="entry name" value="ACT-like_dom_sf"/>
</dbReference>
<keyword evidence="6" id="KW-0456">Lyase</keyword>
<dbReference type="PROSITE" id="PS51171">
    <property type="entry name" value="PREPHENATE_DEHYDR_3"/>
    <property type="match status" value="1"/>
</dbReference>
<dbReference type="GO" id="GO:0009094">
    <property type="term" value="P:L-phenylalanine biosynthetic process"/>
    <property type="evidence" value="ECO:0007669"/>
    <property type="project" value="UniProtKB-UniPathway"/>
</dbReference>
<comment type="pathway">
    <text evidence="1">Amino-acid biosynthesis; L-phenylalanine biosynthesis; phenylpyruvate from prephenate: step 1/1.</text>
</comment>
<dbReference type="CDD" id="cd13631">
    <property type="entry name" value="PBP2_Ct-PDT_like"/>
    <property type="match status" value="1"/>
</dbReference>
<feature type="site" description="Essential for prephenate dehydratase activity" evidence="8">
    <location>
        <position position="200"/>
    </location>
</feature>
<evidence type="ECO:0000256" key="4">
    <source>
        <dbReference type="ARBA" id="ARBA00023141"/>
    </source>
</evidence>
<dbReference type="Pfam" id="PF00800">
    <property type="entry name" value="PDT"/>
    <property type="match status" value="1"/>
</dbReference>
<keyword evidence="3" id="KW-0028">Amino-acid biosynthesis</keyword>
<protein>
    <recommendedName>
        <fullName evidence="2">prephenate dehydratase</fullName>
        <ecNumber evidence="2">4.2.1.51</ecNumber>
    </recommendedName>
</protein>
<dbReference type="CDD" id="cd04905">
    <property type="entry name" value="ACT_CM-PDT"/>
    <property type="match status" value="1"/>
</dbReference>
<dbReference type="UniPathway" id="UPA00121">
    <property type="reaction ID" value="UER00345"/>
</dbReference>
<sequence length="310" mass="35307">MCKASRGNPRDAFFISQNYKNNHQNLITMQVAIQGVKGAFHEVAARNYFGNDIEILPMLHFSDLAESVQNGDCDYGIMAVENTISGTIHANLNLIREHKLVVCGEEYLRIRQNLVAKKGTKIEDLNEVHSHYMAINQTRKFFKQHPNVHLVDSIDTALSMKEIAENNLDKRGAIGSLLAAEHYDLEVLAESIETNKKNYTRFLILRNKETWNKNDSNKASMALVLDNHLGSLAEILSIIASHNIDLSKIESVPLVGEPWHYQFYLDVLFDDKSKYHNMITEISSKLDRIDILGEYTNGNQSYSKIHHHDN</sequence>
<evidence type="ECO:0000256" key="8">
    <source>
        <dbReference type="PIRSR" id="PIRSR001500-2"/>
    </source>
</evidence>
<evidence type="ECO:0000256" key="2">
    <source>
        <dbReference type="ARBA" id="ARBA00013147"/>
    </source>
</evidence>
<evidence type="ECO:0000256" key="3">
    <source>
        <dbReference type="ARBA" id="ARBA00022605"/>
    </source>
</evidence>
<dbReference type="GO" id="GO:0005737">
    <property type="term" value="C:cytoplasm"/>
    <property type="evidence" value="ECO:0007669"/>
    <property type="project" value="TreeGrafter"/>
</dbReference>
<evidence type="ECO:0000259" key="9">
    <source>
        <dbReference type="PROSITE" id="PS51171"/>
    </source>
</evidence>
<evidence type="ECO:0000313" key="11">
    <source>
        <dbReference type="EMBL" id="RRG19326.1"/>
    </source>
</evidence>
<dbReference type="InterPro" id="IPR002912">
    <property type="entry name" value="ACT_dom"/>
</dbReference>
<evidence type="ECO:0000256" key="7">
    <source>
        <dbReference type="ARBA" id="ARBA00047848"/>
    </source>
</evidence>
<dbReference type="PIRSF" id="PIRSF001500">
    <property type="entry name" value="Chor_mut_pdt_Ppr"/>
    <property type="match status" value="1"/>
</dbReference>
<keyword evidence="4" id="KW-0057">Aromatic amino acid biosynthesis</keyword>
<name>A0A425XXE4_9BACT</name>
<dbReference type="EMBL" id="QQWG01000021">
    <property type="protein sequence ID" value="RRG19326.1"/>
    <property type="molecule type" value="Genomic_DNA"/>
</dbReference>
<dbReference type="InterPro" id="IPR008242">
    <property type="entry name" value="Chor_mutase/pphenate_deHydtase"/>
</dbReference>
<keyword evidence="5" id="KW-0584">Phenylalanine biosynthesis</keyword>
<dbReference type="PANTHER" id="PTHR21022:SF19">
    <property type="entry name" value="PREPHENATE DEHYDRATASE-RELATED"/>
    <property type="match status" value="1"/>
</dbReference>
<dbReference type="InterPro" id="IPR001086">
    <property type="entry name" value="Preph_deHydtase"/>
</dbReference>